<comment type="caution">
    <text evidence="15">The sequence shown here is derived from an EMBL/GenBank/DDBJ whole genome shotgun (WGS) entry which is preliminary data.</text>
</comment>
<evidence type="ECO:0000256" key="4">
    <source>
        <dbReference type="ARBA" id="ARBA00022605"/>
    </source>
</evidence>
<dbReference type="PIRSF" id="PIRSF001434">
    <property type="entry name" value="CGS"/>
    <property type="match status" value="1"/>
</dbReference>
<dbReference type="FunFam" id="3.90.1150.10:FF:000013">
    <property type="entry name" value="Cystathionine beta-lyase"/>
    <property type="match status" value="1"/>
</dbReference>
<evidence type="ECO:0000313" key="16">
    <source>
        <dbReference type="Proteomes" id="UP001310890"/>
    </source>
</evidence>
<dbReference type="AlphaFoldDB" id="A0AAN7TS58"/>
<accession>A0AAN7TS58</accession>
<dbReference type="InterPro" id="IPR015422">
    <property type="entry name" value="PyrdxlP-dep_Trfase_small"/>
</dbReference>
<sequence length="442" mass="47469">MAGPSAPAVIAKGLKHLDLDGHDLPPSPAPSSPSNGRKYALATELVYTDSGDQYNSSSVPIYQSATFKGGPGQEYDYTRSGNPTRTHLERHMAKIMNANRALVVSSGMGACDVITRTLKPGDEVVTGDDLYGGTNRLLTYLKENGGIIVKHVDTTKVDLVKQALSSKTTMVLLETPTNPLIKMVDIAGISAAAHEASPDCCVAVDNTMMSPYLQNPLDLGADVTYESGTKYLSGHHDLMAGVIGINNAALGDKFYFMINSTGCGLAPFDSWLLLRGVKTLAVRMEKQQESAMRIAHFLEERGFKVRYPGLKSHPQYALHNSQARGAGAVLSFETGSINLSERIVESTKLFGISVSFGCVNSLISMPCRMSHASIDPALRKERALPEDIIRLCVGIEDLQDLMDDLSQALVRAGAVRLTSDGFMALEVGDGETGKTTMVVDEP</sequence>
<dbReference type="GO" id="GO:0047804">
    <property type="term" value="F:cysteine-S-conjugate beta-lyase activity"/>
    <property type="evidence" value="ECO:0007669"/>
    <property type="project" value="UniProtKB-EC"/>
</dbReference>
<name>A0AAN7TS58_9PEZI</name>
<protein>
    <recommendedName>
        <fullName evidence="12">Cystathionine beta-lyase</fullName>
        <ecNumber evidence="3">4.4.1.13</ecNumber>
    </recommendedName>
    <alternativeName>
        <fullName evidence="9">Cysteine-S-conjugate beta-lyase</fullName>
    </alternativeName>
</protein>
<evidence type="ECO:0000256" key="1">
    <source>
        <dbReference type="ARBA" id="ARBA00001933"/>
    </source>
</evidence>
<evidence type="ECO:0000256" key="8">
    <source>
        <dbReference type="ARBA" id="ARBA00046315"/>
    </source>
</evidence>
<dbReference type="Gene3D" id="3.40.640.10">
    <property type="entry name" value="Type I PLP-dependent aspartate aminotransferase-like (Major domain)"/>
    <property type="match status" value="1"/>
</dbReference>
<dbReference type="Gene3D" id="3.90.1150.10">
    <property type="entry name" value="Aspartate Aminotransferase, domain 1"/>
    <property type="match status" value="1"/>
</dbReference>
<dbReference type="NCBIfam" id="TIGR01329">
    <property type="entry name" value="cysta_beta_ly_E"/>
    <property type="match status" value="1"/>
</dbReference>
<dbReference type="InterPro" id="IPR006238">
    <property type="entry name" value="Cys_b_lyase_euk"/>
</dbReference>
<dbReference type="GO" id="GO:0019346">
    <property type="term" value="P:transsulfuration"/>
    <property type="evidence" value="ECO:0007669"/>
    <property type="project" value="InterPro"/>
</dbReference>
<feature type="modified residue" description="N6-(pyridoxal phosphate)lysine" evidence="13">
    <location>
        <position position="230"/>
    </location>
</feature>
<keyword evidence="7" id="KW-0456">Lyase</keyword>
<proteinExistence type="inferred from homology"/>
<keyword evidence="5 13" id="KW-0663">Pyridoxal phosphate</keyword>
<dbReference type="EC" id="4.4.1.13" evidence="3"/>
<dbReference type="Pfam" id="PF01053">
    <property type="entry name" value="Cys_Met_Meta_PP"/>
    <property type="match status" value="1"/>
</dbReference>
<gene>
    <name evidence="15" type="primary">MET2</name>
    <name evidence="15" type="ORF">LTR62_003008</name>
</gene>
<evidence type="ECO:0000256" key="2">
    <source>
        <dbReference type="ARBA" id="ARBA00009077"/>
    </source>
</evidence>
<evidence type="ECO:0000256" key="12">
    <source>
        <dbReference type="ARBA" id="ARBA00072331"/>
    </source>
</evidence>
<comment type="catalytic activity">
    <reaction evidence="11">
        <text>an S-substituted L-cysteine + H2O = a thiol + pyruvate + NH4(+)</text>
        <dbReference type="Rhea" id="RHEA:18121"/>
        <dbReference type="ChEBI" id="CHEBI:15361"/>
        <dbReference type="ChEBI" id="CHEBI:15377"/>
        <dbReference type="ChEBI" id="CHEBI:28938"/>
        <dbReference type="ChEBI" id="CHEBI:29256"/>
        <dbReference type="ChEBI" id="CHEBI:58717"/>
        <dbReference type="EC" id="4.4.1.13"/>
    </reaction>
</comment>
<dbReference type="PROSITE" id="PS00868">
    <property type="entry name" value="CYS_MET_METAB_PP"/>
    <property type="match status" value="1"/>
</dbReference>
<evidence type="ECO:0000256" key="14">
    <source>
        <dbReference type="RuleBase" id="RU362118"/>
    </source>
</evidence>
<evidence type="ECO:0000256" key="7">
    <source>
        <dbReference type="ARBA" id="ARBA00023239"/>
    </source>
</evidence>
<dbReference type="GO" id="GO:0030170">
    <property type="term" value="F:pyridoxal phosphate binding"/>
    <property type="evidence" value="ECO:0007669"/>
    <property type="project" value="InterPro"/>
</dbReference>
<dbReference type="GO" id="GO:0005737">
    <property type="term" value="C:cytoplasm"/>
    <property type="evidence" value="ECO:0007669"/>
    <property type="project" value="TreeGrafter"/>
</dbReference>
<organism evidence="15 16">
    <name type="scientific">Meristemomyces frigidus</name>
    <dbReference type="NCBI Taxonomy" id="1508187"/>
    <lineage>
        <taxon>Eukaryota</taxon>
        <taxon>Fungi</taxon>
        <taxon>Dikarya</taxon>
        <taxon>Ascomycota</taxon>
        <taxon>Pezizomycotina</taxon>
        <taxon>Dothideomycetes</taxon>
        <taxon>Dothideomycetidae</taxon>
        <taxon>Mycosphaerellales</taxon>
        <taxon>Teratosphaeriaceae</taxon>
        <taxon>Meristemomyces</taxon>
    </lineage>
</organism>
<keyword evidence="6" id="KW-0486">Methionine biosynthesis</keyword>
<dbReference type="InterPro" id="IPR015421">
    <property type="entry name" value="PyrdxlP-dep_Trfase_major"/>
</dbReference>
<dbReference type="PANTHER" id="PTHR11808">
    <property type="entry name" value="TRANS-SULFURATION ENZYME FAMILY MEMBER"/>
    <property type="match status" value="1"/>
</dbReference>
<dbReference type="FunFam" id="3.40.640.10:FF:000009">
    <property type="entry name" value="Cystathionine gamma-synthase homolog"/>
    <property type="match status" value="1"/>
</dbReference>
<dbReference type="Proteomes" id="UP001310890">
    <property type="component" value="Unassembled WGS sequence"/>
</dbReference>
<evidence type="ECO:0000256" key="5">
    <source>
        <dbReference type="ARBA" id="ARBA00022898"/>
    </source>
</evidence>
<keyword evidence="4" id="KW-0028">Amino-acid biosynthesis</keyword>
<dbReference type="InterPro" id="IPR015424">
    <property type="entry name" value="PyrdxlP-dep_Trfase"/>
</dbReference>
<evidence type="ECO:0000256" key="6">
    <source>
        <dbReference type="ARBA" id="ARBA00023167"/>
    </source>
</evidence>
<dbReference type="InterPro" id="IPR000277">
    <property type="entry name" value="Cys/Met-Metab_PyrdxlP-dep_enz"/>
</dbReference>
<dbReference type="InterPro" id="IPR054542">
    <property type="entry name" value="Cys_met_metab_PP"/>
</dbReference>
<reference evidence="15" key="1">
    <citation type="submission" date="2023-08" db="EMBL/GenBank/DDBJ databases">
        <title>Black Yeasts Isolated from many extreme environments.</title>
        <authorList>
            <person name="Coleine C."/>
            <person name="Stajich J.E."/>
            <person name="Selbmann L."/>
        </authorList>
    </citation>
    <scope>NUCLEOTIDE SEQUENCE</scope>
    <source>
        <strain evidence="15">CCFEE 5401</strain>
    </source>
</reference>
<evidence type="ECO:0000256" key="11">
    <source>
        <dbReference type="ARBA" id="ARBA00047625"/>
    </source>
</evidence>
<evidence type="ECO:0000256" key="13">
    <source>
        <dbReference type="PIRSR" id="PIRSR001434-2"/>
    </source>
</evidence>
<evidence type="ECO:0000256" key="3">
    <source>
        <dbReference type="ARBA" id="ARBA00012224"/>
    </source>
</evidence>
<comment type="pathway">
    <text evidence="8">Amino-acid biosynthesis; L-methionine biosynthesis via de novo pathway; L-homocysteine from L-cystathionine: step 1/1.</text>
</comment>
<dbReference type="PANTHER" id="PTHR11808:SF50">
    <property type="entry name" value="CYSTATHIONINE BETA-LYASE"/>
    <property type="match status" value="1"/>
</dbReference>
<comment type="similarity">
    <text evidence="2 14">Belongs to the trans-sulfuration enzymes family.</text>
</comment>
<comment type="cofactor">
    <cofactor evidence="1 14">
        <name>pyridoxal 5'-phosphate</name>
        <dbReference type="ChEBI" id="CHEBI:597326"/>
    </cofactor>
</comment>
<comment type="catalytic activity">
    <reaction evidence="10">
        <text>L,L-cystathionine + H2O = L-homocysteine + pyruvate + NH4(+)</text>
        <dbReference type="Rhea" id="RHEA:13965"/>
        <dbReference type="ChEBI" id="CHEBI:15361"/>
        <dbReference type="ChEBI" id="CHEBI:15377"/>
        <dbReference type="ChEBI" id="CHEBI:28938"/>
        <dbReference type="ChEBI" id="CHEBI:58161"/>
        <dbReference type="ChEBI" id="CHEBI:58199"/>
    </reaction>
</comment>
<dbReference type="GO" id="GO:0071266">
    <property type="term" value="P:'de novo' L-methionine biosynthetic process"/>
    <property type="evidence" value="ECO:0007669"/>
    <property type="project" value="InterPro"/>
</dbReference>
<evidence type="ECO:0000256" key="9">
    <source>
        <dbReference type="ARBA" id="ARBA00047213"/>
    </source>
</evidence>
<dbReference type="CDD" id="cd00614">
    <property type="entry name" value="CGS_like"/>
    <property type="match status" value="1"/>
</dbReference>
<evidence type="ECO:0000313" key="15">
    <source>
        <dbReference type="EMBL" id="KAK5118493.1"/>
    </source>
</evidence>
<dbReference type="SUPFAM" id="SSF53383">
    <property type="entry name" value="PLP-dependent transferases"/>
    <property type="match status" value="1"/>
</dbReference>
<evidence type="ECO:0000256" key="10">
    <source>
        <dbReference type="ARBA" id="ARBA00047517"/>
    </source>
</evidence>
<dbReference type="EMBL" id="JAVRRL010000002">
    <property type="protein sequence ID" value="KAK5118493.1"/>
    <property type="molecule type" value="Genomic_DNA"/>
</dbReference>